<dbReference type="Proteomes" id="UP000435138">
    <property type="component" value="Unassembled WGS sequence"/>
</dbReference>
<name>A0A6A8A602_9HYPH</name>
<protein>
    <submittedName>
        <fullName evidence="1">Uncharacterized protein</fullName>
    </submittedName>
</protein>
<keyword evidence="2" id="KW-1185">Reference proteome</keyword>
<gene>
    <name evidence="1" type="ORF">GAO09_08450</name>
</gene>
<dbReference type="EMBL" id="WIXI01000039">
    <property type="protein sequence ID" value="MQY46084.1"/>
    <property type="molecule type" value="Genomic_DNA"/>
</dbReference>
<proteinExistence type="predicted"/>
<organism evidence="1 2">
    <name type="scientific">Endobacterium cereale</name>
    <dbReference type="NCBI Taxonomy" id="2663029"/>
    <lineage>
        <taxon>Bacteria</taxon>
        <taxon>Pseudomonadati</taxon>
        <taxon>Pseudomonadota</taxon>
        <taxon>Alphaproteobacteria</taxon>
        <taxon>Hyphomicrobiales</taxon>
        <taxon>Rhizobiaceae</taxon>
        <taxon>Endobacterium</taxon>
    </lineage>
</organism>
<dbReference type="AlphaFoldDB" id="A0A6A8A602"/>
<evidence type="ECO:0000313" key="2">
    <source>
        <dbReference type="Proteomes" id="UP000435138"/>
    </source>
</evidence>
<sequence length="78" mass="8611">MPELNQITEAPSVQLNIEDGTATYLFREQSYILPGTYNDIDAARADAEEQCRGLGWSGPYFEDPAVSVQPPTDAGQQY</sequence>
<accession>A0A6A8A602</accession>
<reference evidence="1 2" key="1">
    <citation type="submission" date="2019-11" db="EMBL/GenBank/DDBJ databases">
        <title>Genome analysis of Rhizobacterium cereale a novel genus and species isolated from maize roots in North Spain.</title>
        <authorList>
            <person name="Menendez E."/>
            <person name="Flores-Felix J.D."/>
            <person name="Ramirez-Bahena M.-H."/>
            <person name="Igual J.M."/>
            <person name="Garcia-Fraile P."/>
            <person name="Peix A."/>
            <person name="Velazquez E."/>
        </authorList>
    </citation>
    <scope>NUCLEOTIDE SEQUENCE [LARGE SCALE GENOMIC DNA]</scope>
    <source>
        <strain evidence="1 2">RZME27</strain>
    </source>
</reference>
<dbReference type="RefSeq" id="WP_153353589.1">
    <property type="nucleotide sequence ID" value="NZ_JAYKOO010000012.1"/>
</dbReference>
<evidence type="ECO:0000313" key="1">
    <source>
        <dbReference type="EMBL" id="MQY46084.1"/>
    </source>
</evidence>
<comment type="caution">
    <text evidence="1">The sequence shown here is derived from an EMBL/GenBank/DDBJ whole genome shotgun (WGS) entry which is preliminary data.</text>
</comment>